<keyword evidence="2" id="KW-1185">Reference proteome</keyword>
<gene>
    <name evidence="1" type="ORF">PanWU01x14_113490</name>
</gene>
<feature type="non-terminal residue" evidence="1">
    <location>
        <position position="1"/>
    </location>
</feature>
<dbReference type="Proteomes" id="UP000237105">
    <property type="component" value="Unassembled WGS sequence"/>
</dbReference>
<organism evidence="1 2">
    <name type="scientific">Parasponia andersonii</name>
    <name type="common">Sponia andersonii</name>
    <dbReference type="NCBI Taxonomy" id="3476"/>
    <lineage>
        <taxon>Eukaryota</taxon>
        <taxon>Viridiplantae</taxon>
        <taxon>Streptophyta</taxon>
        <taxon>Embryophyta</taxon>
        <taxon>Tracheophyta</taxon>
        <taxon>Spermatophyta</taxon>
        <taxon>Magnoliopsida</taxon>
        <taxon>eudicotyledons</taxon>
        <taxon>Gunneridae</taxon>
        <taxon>Pentapetalae</taxon>
        <taxon>rosids</taxon>
        <taxon>fabids</taxon>
        <taxon>Rosales</taxon>
        <taxon>Cannabaceae</taxon>
        <taxon>Parasponia</taxon>
    </lineage>
</organism>
<name>A0A2P5CXT3_PARAD</name>
<evidence type="ECO:0000313" key="1">
    <source>
        <dbReference type="EMBL" id="PON65860.1"/>
    </source>
</evidence>
<reference evidence="2" key="1">
    <citation type="submission" date="2016-06" db="EMBL/GenBank/DDBJ databases">
        <title>Parallel loss of symbiosis genes in relatives of nitrogen-fixing non-legume Parasponia.</title>
        <authorList>
            <person name="Van Velzen R."/>
            <person name="Holmer R."/>
            <person name="Bu F."/>
            <person name="Rutten L."/>
            <person name="Van Zeijl A."/>
            <person name="Liu W."/>
            <person name="Santuari L."/>
            <person name="Cao Q."/>
            <person name="Sharma T."/>
            <person name="Shen D."/>
            <person name="Roswanjaya Y."/>
            <person name="Wardhani T."/>
            <person name="Kalhor M.S."/>
            <person name="Jansen J."/>
            <person name="Van den Hoogen J."/>
            <person name="Gungor B."/>
            <person name="Hartog M."/>
            <person name="Hontelez J."/>
            <person name="Verver J."/>
            <person name="Yang W.-C."/>
            <person name="Schijlen E."/>
            <person name="Repin R."/>
            <person name="Schilthuizen M."/>
            <person name="Schranz E."/>
            <person name="Heidstra R."/>
            <person name="Miyata K."/>
            <person name="Fedorova E."/>
            <person name="Kohlen W."/>
            <person name="Bisseling T."/>
            <person name="Smit S."/>
            <person name="Geurts R."/>
        </authorList>
    </citation>
    <scope>NUCLEOTIDE SEQUENCE [LARGE SCALE GENOMIC DNA]</scope>
    <source>
        <strain evidence="2">cv. WU1-14</strain>
    </source>
</reference>
<evidence type="ECO:0000313" key="2">
    <source>
        <dbReference type="Proteomes" id="UP000237105"/>
    </source>
</evidence>
<dbReference type="EMBL" id="JXTB01000084">
    <property type="protein sequence ID" value="PON65860.1"/>
    <property type="molecule type" value="Genomic_DNA"/>
</dbReference>
<proteinExistence type="predicted"/>
<accession>A0A2P5CXT3</accession>
<comment type="caution">
    <text evidence="1">The sequence shown here is derived from an EMBL/GenBank/DDBJ whole genome shotgun (WGS) entry which is preliminary data.</text>
</comment>
<sequence length="86" mass="9902">PWYLNTKALIKCRGRCLLQCLILIKSWKMPFMAPPRHIDRHLLQRLIGGLVDLPRRLISTFVAKAYYGTYNQGAFVSTVKGLSRNL</sequence>
<dbReference type="AlphaFoldDB" id="A0A2P5CXT3"/>
<protein>
    <submittedName>
        <fullName evidence="1">Uncharacterized protein</fullName>
    </submittedName>
</protein>